<reference evidence="1 2" key="1">
    <citation type="submission" date="2019-07" db="EMBL/GenBank/DDBJ databases">
        <authorList>
            <person name="Jastrzebski P J."/>
            <person name="Paukszto L."/>
            <person name="Jastrzebski P J."/>
        </authorList>
    </citation>
    <scope>NUCLEOTIDE SEQUENCE [LARGE SCALE GENOMIC DNA]</scope>
    <source>
        <strain evidence="1 2">WMS-il1</strain>
    </source>
</reference>
<sequence length="143" mass="16482">MISLKIWPLVLAIYSFLISKDNILLSASYIPNGIRRNLNTIVGGYVGCLYSDVCLTSETCQDDELFGRCVDVHYEGRSYILASEERNFLRNLRRVFHRFGLDFDNKYAQCVLRGLILKFRLRDKYMKIADLCGDTPLEATDLL</sequence>
<protein>
    <submittedName>
        <fullName evidence="1">Uncharacterized protein</fullName>
    </submittedName>
</protein>
<keyword evidence="2" id="KW-1185">Reference proteome</keyword>
<proteinExistence type="predicted"/>
<evidence type="ECO:0000313" key="2">
    <source>
        <dbReference type="Proteomes" id="UP000321570"/>
    </source>
</evidence>
<gene>
    <name evidence="1" type="ORF">WMSIL1_LOCUS14270</name>
</gene>
<evidence type="ECO:0000313" key="1">
    <source>
        <dbReference type="EMBL" id="VUZ56939.1"/>
    </source>
</evidence>
<dbReference type="EMBL" id="CABIJS010000708">
    <property type="protein sequence ID" value="VUZ56939.1"/>
    <property type="molecule type" value="Genomic_DNA"/>
</dbReference>
<name>A0A564ZC32_HYMDI</name>
<accession>A0A564ZC32</accession>
<dbReference type="AlphaFoldDB" id="A0A564ZC32"/>
<feature type="non-terminal residue" evidence="1">
    <location>
        <position position="143"/>
    </location>
</feature>
<organism evidence="1 2">
    <name type="scientific">Hymenolepis diminuta</name>
    <name type="common">Rat tapeworm</name>
    <dbReference type="NCBI Taxonomy" id="6216"/>
    <lineage>
        <taxon>Eukaryota</taxon>
        <taxon>Metazoa</taxon>
        <taxon>Spiralia</taxon>
        <taxon>Lophotrochozoa</taxon>
        <taxon>Platyhelminthes</taxon>
        <taxon>Cestoda</taxon>
        <taxon>Eucestoda</taxon>
        <taxon>Cyclophyllidea</taxon>
        <taxon>Hymenolepididae</taxon>
        <taxon>Hymenolepis</taxon>
    </lineage>
</organism>
<dbReference type="Proteomes" id="UP000321570">
    <property type="component" value="Unassembled WGS sequence"/>
</dbReference>